<keyword evidence="3" id="KW-0233">DNA recombination</keyword>
<dbReference type="Proteomes" id="UP000662873">
    <property type="component" value="Chromosome"/>
</dbReference>
<dbReference type="GO" id="GO:0006310">
    <property type="term" value="P:DNA recombination"/>
    <property type="evidence" value="ECO:0007669"/>
    <property type="project" value="UniProtKB-KW"/>
</dbReference>
<dbReference type="GO" id="GO:0003677">
    <property type="term" value="F:DNA binding"/>
    <property type="evidence" value="ECO:0007669"/>
    <property type="project" value="UniProtKB-UniRule"/>
</dbReference>
<reference evidence="7" key="1">
    <citation type="journal article" name="DNA Res.">
        <title>The physiological potential of anammox bacteria as revealed by their core genome structure.</title>
        <authorList>
            <person name="Okubo T."/>
            <person name="Toyoda A."/>
            <person name="Fukuhara K."/>
            <person name="Uchiyama I."/>
            <person name="Harigaya Y."/>
            <person name="Kuroiwa M."/>
            <person name="Suzuki T."/>
            <person name="Murakami Y."/>
            <person name="Suwa Y."/>
            <person name="Takami H."/>
        </authorList>
    </citation>
    <scope>NUCLEOTIDE SEQUENCE</scope>
    <source>
        <strain evidence="7">317325-2</strain>
    </source>
</reference>
<dbReference type="SUPFAM" id="SSF47823">
    <property type="entry name" value="lambda integrase-like, N-terminal domain"/>
    <property type="match status" value="1"/>
</dbReference>
<dbReference type="InterPro" id="IPR011010">
    <property type="entry name" value="DNA_brk_join_enz"/>
</dbReference>
<accession>A0A809RWC6</accession>
<dbReference type="InterPro" id="IPR013762">
    <property type="entry name" value="Integrase-like_cat_sf"/>
</dbReference>
<dbReference type="CDD" id="cd00798">
    <property type="entry name" value="INT_XerDC_C"/>
    <property type="match status" value="1"/>
</dbReference>
<evidence type="ECO:0000313" key="8">
    <source>
        <dbReference type="Proteomes" id="UP000662873"/>
    </source>
</evidence>
<dbReference type="InterPro" id="IPR002104">
    <property type="entry name" value="Integrase_catalytic"/>
</dbReference>
<evidence type="ECO:0000256" key="1">
    <source>
        <dbReference type="ARBA" id="ARBA00022908"/>
    </source>
</evidence>
<dbReference type="PROSITE" id="PS51900">
    <property type="entry name" value="CB"/>
    <property type="match status" value="1"/>
</dbReference>
<keyword evidence="1" id="KW-0229">DNA integration</keyword>
<dbReference type="AlphaFoldDB" id="A0A809RWC6"/>
<dbReference type="PROSITE" id="PS51898">
    <property type="entry name" value="TYR_RECOMBINASE"/>
    <property type="match status" value="1"/>
</dbReference>
<gene>
    <name evidence="7" type="ORF">NPRO_17670</name>
</gene>
<sequence>MNGFTEEIESFLDYLSVQRGASPHTVAAYRNDLTRARGHFLEHGFDSARMLDRVSVAKYSTALAKEFSPSTCQRNLSSLRSFLKYLKRTSAGPEIELPSTGGFRKPKLLPKALTFETVSTLLEAPDTSSPLGLRDRALLELLYGAGLRISEAIELELHGLDLERGMLSVTGKRGKTRWVPLPKETVEWLAKYLEFGRPHLLRRPTRRVFVSARGLHWRRTSAAKRIQDYCRQAGIAEISPHALRHSYAVHLLKGGADLRAVQELLGHESIATTQVYTQLDIDELRRRFLAAHPRR</sequence>
<feature type="domain" description="Tyr recombinase" evidence="5">
    <location>
        <begin position="108"/>
        <end position="289"/>
    </location>
</feature>
<dbReference type="InterPro" id="IPR044068">
    <property type="entry name" value="CB"/>
</dbReference>
<dbReference type="Pfam" id="PF00589">
    <property type="entry name" value="Phage_integrase"/>
    <property type="match status" value="1"/>
</dbReference>
<evidence type="ECO:0000259" key="5">
    <source>
        <dbReference type="PROSITE" id="PS51898"/>
    </source>
</evidence>
<dbReference type="Pfam" id="PF02899">
    <property type="entry name" value="Phage_int_SAM_1"/>
    <property type="match status" value="1"/>
</dbReference>
<feature type="domain" description="Core-binding (CB)" evidence="6">
    <location>
        <begin position="2"/>
        <end position="87"/>
    </location>
</feature>
<dbReference type="GO" id="GO:0015074">
    <property type="term" value="P:DNA integration"/>
    <property type="evidence" value="ECO:0007669"/>
    <property type="project" value="UniProtKB-KW"/>
</dbReference>
<evidence type="ECO:0000256" key="4">
    <source>
        <dbReference type="PROSITE-ProRule" id="PRU01248"/>
    </source>
</evidence>
<evidence type="ECO:0000256" key="2">
    <source>
        <dbReference type="ARBA" id="ARBA00023125"/>
    </source>
</evidence>
<dbReference type="PANTHER" id="PTHR30349">
    <property type="entry name" value="PHAGE INTEGRASE-RELATED"/>
    <property type="match status" value="1"/>
</dbReference>
<evidence type="ECO:0000259" key="6">
    <source>
        <dbReference type="PROSITE" id="PS51900"/>
    </source>
</evidence>
<dbReference type="Gene3D" id="1.10.443.10">
    <property type="entry name" value="Intergrase catalytic core"/>
    <property type="match status" value="1"/>
</dbReference>
<evidence type="ECO:0000256" key="3">
    <source>
        <dbReference type="ARBA" id="ARBA00023172"/>
    </source>
</evidence>
<keyword evidence="2 4" id="KW-0238">DNA-binding</keyword>
<dbReference type="InterPro" id="IPR004107">
    <property type="entry name" value="Integrase_SAM-like_N"/>
</dbReference>
<dbReference type="EMBL" id="AP021858">
    <property type="protein sequence ID" value="BBO24172.1"/>
    <property type="molecule type" value="Genomic_DNA"/>
</dbReference>
<dbReference type="NCBIfam" id="NF001399">
    <property type="entry name" value="PRK00283.1"/>
    <property type="match status" value="1"/>
</dbReference>
<organism evidence="7 8">
    <name type="scientific">Candidatus Nitrosymbiomonas proteolyticus</name>
    <dbReference type="NCBI Taxonomy" id="2608984"/>
    <lineage>
        <taxon>Bacteria</taxon>
        <taxon>Bacillati</taxon>
        <taxon>Armatimonadota</taxon>
        <taxon>Armatimonadota incertae sedis</taxon>
        <taxon>Candidatus Nitrosymbiomonas</taxon>
    </lineage>
</organism>
<protein>
    <submittedName>
        <fullName evidence="7">Site-specific tyrosine recombinase XerD</fullName>
    </submittedName>
</protein>
<dbReference type="InterPro" id="IPR010998">
    <property type="entry name" value="Integrase_recombinase_N"/>
</dbReference>
<evidence type="ECO:0000313" key="7">
    <source>
        <dbReference type="EMBL" id="BBO24172.1"/>
    </source>
</evidence>
<dbReference type="InterPro" id="IPR050090">
    <property type="entry name" value="Tyrosine_recombinase_XerCD"/>
</dbReference>
<name>A0A809RWC6_9BACT</name>
<dbReference type="SUPFAM" id="SSF56349">
    <property type="entry name" value="DNA breaking-rejoining enzymes"/>
    <property type="match status" value="1"/>
</dbReference>
<dbReference type="KEGG" id="npy:NPRO_17670"/>
<proteinExistence type="predicted"/>
<dbReference type="Gene3D" id="1.10.150.130">
    <property type="match status" value="1"/>
</dbReference>
<dbReference type="PANTHER" id="PTHR30349:SF81">
    <property type="entry name" value="TYROSINE RECOMBINASE XERC"/>
    <property type="match status" value="1"/>
</dbReference>